<gene>
    <name evidence="2" type="ORF">Q9L58_006293</name>
</gene>
<feature type="region of interest" description="Disordered" evidence="1">
    <location>
        <begin position="1"/>
        <end position="28"/>
    </location>
</feature>
<protein>
    <submittedName>
        <fullName evidence="2">Uncharacterized protein</fullName>
    </submittedName>
</protein>
<evidence type="ECO:0000313" key="3">
    <source>
        <dbReference type="Proteomes" id="UP001447188"/>
    </source>
</evidence>
<sequence>MEHQENTDVPARSLPSEGAGDSNPKLESLSNDINNICQKLQDFENDRFFVPRALSSPVATRKQHKAIESLLHKAGKRLAKMSKKKNISLSASEELKRLGERMVAIQIKVDAAKPRSVFRFYLGPWVSPGGSEGKSLEIPAGMGVFGWWSITGGEETLRYGSTWDNRGVRILASLS</sequence>
<evidence type="ECO:0000313" key="2">
    <source>
        <dbReference type="EMBL" id="KAL0634776.1"/>
    </source>
</evidence>
<evidence type="ECO:0000256" key="1">
    <source>
        <dbReference type="SAM" id="MobiDB-lite"/>
    </source>
</evidence>
<organism evidence="2 3">
    <name type="scientific">Discina gigas</name>
    <dbReference type="NCBI Taxonomy" id="1032678"/>
    <lineage>
        <taxon>Eukaryota</taxon>
        <taxon>Fungi</taxon>
        <taxon>Dikarya</taxon>
        <taxon>Ascomycota</taxon>
        <taxon>Pezizomycotina</taxon>
        <taxon>Pezizomycetes</taxon>
        <taxon>Pezizales</taxon>
        <taxon>Discinaceae</taxon>
        <taxon>Discina</taxon>
    </lineage>
</organism>
<dbReference type="Proteomes" id="UP001447188">
    <property type="component" value="Unassembled WGS sequence"/>
</dbReference>
<proteinExistence type="predicted"/>
<reference evidence="2 3" key="1">
    <citation type="submission" date="2024-02" db="EMBL/GenBank/DDBJ databases">
        <title>Discinaceae phylogenomics.</title>
        <authorList>
            <person name="Dirks A.C."/>
            <person name="James T.Y."/>
        </authorList>
    </citation>
    <scope>NUCLEOTIDE SEQUENCE [LARGE SCALE GENOMIC DNA]</scope>
    <source>
        <strain evidence="2 3">ACD0624</strain>
    </source>
</reference>
<keyword evidence="3" id="KW-1185">Reference proteome</keyword>
<accession>A0ABR3GFN1</accession>
<name>A0ABR3GFN1_9PEZI</name>
<dbReference type="EMBL" id="JBBBZM010000085">
    <property type="protein sequence ID" value="KAL0634776.1"/>
    <property type="molecule type" value="Genomic_DNA"/>
</dbReference>
<comment type="caution">
    <text evidence="2">The sequence shown here is derived from an EMBL/GenBank/DDBJ whole genome shotgun (WGS) entry which is preliminary data.</text>
</comment>